<feature type="domain" description="AMP-dependent synthetase/ligase" evidence="1">
    <location>
        <begin position="13"/>
        <end position="352"/>
    </location>
</feature>
<dbReference type="RefSeq" id="WP_345414784.1">
    <property type="nucleotide sequence ID" value="NZ_BAABGT010000026.1"/>
</dbReference>
<evidence type="ECO:0000259" key="1">
    <source>
        <dbReference type="Pfam" id="PF00501"/>
    </source>
</evidence>
<sequence>MTTYIADLVEVLEEAGSRPVLRCDGADTTGAALLADVRRHARALDGLGVGRGDLVALIAPNRPEALMVRYAAHLVGAAAVYLSVPPAPERRARMIAQFAPRLLVVFPETADLLPAGVEAPVASVGEGADLRLDVLAAAESAEPFACRARPEDPAVLISSGGTTGVPKGSRRDFASYSTAVAAPVDPARRQLANGKLAYLTQILVDQTLLGGGLVVLQDHYEPVATLQAVERERITHLFLVEPQLFGLMDAPAVADHDLSSLHALVHIGAMAAPVLRRRARRNLGPVVMHTYGASEIGIVSALPPAEHDRSSRFRCAGRIVPGVDVRFRAADGTLDPRAGAIEVRSPAMAQGYTNRPVEEAEHFVDGWYRTGDLGCLDDEDMLRILGRESDIGELGAVTPTELQQTLCALPSVRYAVLVADPVPGDGACGVDHRRGDGACGVDHRPGVRIAAAEAWPGGRVDVADCRAAVAAQYGEAVAATLQVVPVDSIPLTEQGKPNRVAIRELAAALR</sequence>
<dbReference type="InterPro" id="IPR045851">
    <property type="entry name" value="AMP-bd_C_sf"/>
</dbReference>
<dbReference type="Gene3D" id="3.40.50.12780">
    <property type="entry name" value="N-terminal domain of ligase-like"/>
    <property type="match status" value="1"/>
</dbReference>
<dbReference type="SUPFAM" id="SSF56801">
    <property type="entry name" value="Acetyl-CoA synthetase-like"/>
    <property type="match status" value="1"/>
</dbReference>
<dbReference type="Pfam" id="PF00501">
    <property type="entry name" value="AMP-binding"/>
    <property type="match status" value="1"/>
</dbReference>
<dbReference type="InterPro" id="IPR000873">
    <property type="entry name" value="AMP-dep_synth/lig_dom"/>
</dbReference>
<protein>
    <submittedName>
        <fullName evidence="2">AMP-binding protein</fullName>
    </submittedName>
</protein>
<name>A0ABP8RNU1_9PSEU</name>
<proteinExistence type="predicted"/>
<dbReference type="Gene3D" id="3.30.300.30">
    <property type="match status" value="1"/>
</dbReference>
<comment type="caution">
    <text evidence="2">The sequence shown here is derived from an EMBL/GenBank/DDBJ whole genome shotgun (WGS) entry which is preliminary data.</text>
</comment>
<gene>
    <name evidence="2" type="ORF">GCM10023175_18820</name>
</gene>
<keyword evidence="3" id="KW-1185">Reference proteome</keyword>
<accession>A0ABP8RNU1</accession>
<organism evidence="2 3">
    <name type="scientific">Pseudonocardia xishanensis</name>
    <dbReference type="NCBI Taxonomy" id="630995"/>
    <lineage>
        <taxon>Bacteria</taxon>
        <taxon>Bacillati</taxon>
        <taxon>Actinomycetota</taxon>
        <taxon>Actinomycetes</taxon>
        <taxon>Pseudonocardiales</taxon>
        <taxon>Pseudonocardiaceae</taxon>
        <taxon>Pseudonocardia</taxon>
    </lineage>
</organism>
<dbReference type="InterPro" id="IPR050237">
    <property type="entry name" value="ATP-dep_AMP-bd_enzyme"/>
</dbReference>
<dbReference type="PANTHER" id="PTHR43767">
    <property type="entry name" value="LONG-CHAIN-FATTY-ACID--COA LIGASE"/>
    <property type="match status" value="1"/>
</dbReference>
<evidence type="ECO:0000313" key="2">
    <source>
        <dbReference type="EMBL" id="GAA4542865.1"/>
    </source>
</evidence>
<dbReference type="Proteomes" id="UP001501598">
    <property type="component" value="Unassembled WGS sequence"/>
</dbReference>
<dbReference type="EMBL" id="BAABGT010000026">
    <property type="protein sequence ID" value="GAA4542865.1"/>
    <property type="molecule type" value="Genomic_DNA"/>
</dbReference>
<dbReference type="PANTHER" id="PTHR43767:SF1">
    <property type="entry name" value="NONRIBOSOMAL PEPTIDE SYNTHASE PES1 (EUROFUNG)-RELATED"/>
    <property type="match status" value="1"/>
</dbReference>
<dbReference type="InterPro" id="IPR042099">
    <property type="entry name" value="ANL_N_sf"/>
</dbReference>
<evidence type="ECO:0000313" key="3">
    <source>
        <dbReference type="Proteomes" id="UP001501598"/>
    </source>
</evidence>
<reference evidence="3" key="1">
    <citation type="journal article" date="2019" name="Int. J. Syst. Evol. Microbiol.">
        <title>The Global Catalogue of Microorganisms (GCM) 10K type strain sequencing project: providing services to taxonomists for standard genome sequencing and annotation.</title>
        <authorList>
            <consortium name="The Broad Institute Genomics Platform"/>
            <consortium name="The Broad Institute Genome Sequencing Center for Infectious Disease"/>
            <person name="Wu L."/>
            <person name="Ma J."/>
        </authorList>
    </citation>
    <scope>NUCLEOTIDE SEQUENCE [LARGE SCALE GENOMIC DNA]</scope>
    <source>
        <strain evidence="3">JCM 17906</strain>
    </source>
</reference>